<dbReference type="SUPFAM" id="SSF82866">
    <property type="entry name" value="Multidrug efflux transporter AcrB transmembrane domain"/>
    <property type="match status" value="1"/>
</dbReference>
<accession>A0A2X3J2S1</accession>
<dbReference type="InterPro" id="IPR050545">
    <property type="entry name" value="Mycobact_MmpL"/>
</dbReference>
<gene>
    <name evidence="9" type="primary">ydgH_1</name>
    <name evidence="9" type="ORF">NCTC13940_00767</name>
</gene>
<keyword evidence="5 7" id="KW-1133">Transmembrane helix</keyword>
<evidence type="ECO:0000256" key="1">
    <source>
        <dbReference type="ARBA" id="ARBA00004651"/>
    </source>
</evidence>
<keyword evidence="3" id="KW-1003">Cell membrane</keyword>
<evidence type="ECO:0000256" key="2">
    <source>
        <dbReference type="ARBA" id="ARBA00010157"/>
    </source>
</evidence>
<evidence type="ECO:0000256" key="3">
    <source>
        <dbReference type="ARBA" id="ARBA00022475"/>
    </source>
</evidence>
<dbReference type="STRING" id="1214117.LFLEISCH_10599"/>
<dbReference type="PANTHER" id="PTHR33406:SF6">
    <property type="entry name" value="MEMBRANE PROTEIN YDGH-RELATED"/>
    <property type="match status" value="1"/>
</dbReference>
<dbReference type="Proteomes" id="UP000250257">
    <property type="component" value="Unassembled WGS sequence"/>
</dbReference>
<evidence type="ECO:0000256" key="4">
    <source>
        <dbReference type="ARBA" id="ARBA00022692"/>
    </source>
</evidence>
<proteinExistence type="inferred from homology"/>
<protein>
    <submittedName>
        <fullName evidence="9">Membrane protein ydgH</fullName>
    </submittedName>
</protein>
<sequence length="76" mass="8194">MGGVIFSAVLILGGTFAAMMPAGVLSLLEIATVVLIGLVLYAFVVLPLFVPVMVKLFGRGNWWPFIPSKAERDDKE</sequence>
<organism evidence="9 10">
    <name type="scientific">Listeria fleischmannii subsp. fleischmannii</name>
    <dbReference type="NCBI Taxonomy" id="1671902"/>
    <lineage>
        <taxon>Bacteria</taxon>
        <taxon>Bacillati</taxon>
        <taxon>Bacillota</taxon>
        <taxon>Bacilli</taxon>
        <taxon>Bacillales</taxon>
        <taxon>Listeriaceae</taxon>
        <taxon>Listeria</taxon>
    </lineage>
</organism>
<dbReference type="Pfam" id="PF03176">
    <property type="entry name" value="MMPL"/>
    <property type="match status" value="1"/>
</dbReference>
<dbReference type="GO" id="GO:0005886">
    <property type="term" value="C:plasma membrane"/>
    <property type="evidence" value="ECO:0007669"/>
    <property type="project" value="UniProtKB-SubCell"/>
</dbReference>
<feature type="domain" description="Membrane transport protein MMPL" evidence="8">
    <location>
        <begin position="2"/>
        <end position="66"/>
    </location>
</feature>
<comment type="subcellular location">
    <subcellularLocation>
        <location evidence="1">Cell membrane</location>
        <topology evidence="1">Multi-pass membrane protein</topology>
    </subcellularLocation>
</comment>
<dbReference type="InterPro" id="IPR004869">
    <property type="entry name" value="MMPL_dom"/>
</dbReference>
<evidence type="ECO:0000256" key="5">
    <source>
        <dbReference type="ARBA" id="ARBA00022989"/>
    </source>
</evidence>
<name>A0A2X3J2S1_9LIST</name>
<dbReference type="PANTHER" id="PTHR33406">
    <property type="entry name" value="MEMBRANE PROTEIN MJ1562-RELATED"/>
    <property type="match status" value="1"/>
</dbReference>
<evidence type="ECO:0000256" key="6">
    <source>
        <dbReference type="ARBA" id="ARBA00023136"/>
    </source>
</evidence>
<feature type="transmembrane region" description="Helical" evidence="7">
    <location>
        <begin position="27"/>
        <end position="50"/>
    </location>
</feature>
<evidence type="ECO:0000259" key="8">
    <source>
        <dbReference type="Pfam" id="PF03176"/>
    </source>
</evidence>
<dbReference type="AlphaFoldDB" id="A0A2X3J2S1"/>
<dbReference type="EMBL" id="UAWT01000007">
    <property type="protein sequence ID" value="SQC67369.1"/>
    <property type="molecule type" value="Genomic_DNA"/>
</dbReference>
<keyword evidence="4 7" id="KW-0812">Transmembrane</keyword>
<evidence type="ECO:0000256" key="7">
    <source>
        <dbReference type="SAM" id="Phobius"/>
    </source>
</evidence>
<evidence type="ECO:0000313" key="9">
    <source>
        <dbReference type="EMBL" id="SQC67369.1"/>
    </source>
</evidence>
<reference evidence="9 10" key="1">
    <citation type="submission" date="2018-06" db="EMBL/GenBank/DDBJ databases">
        <authorList>
            <consortium name="Pathogen Informatics"/>
            <person name="Doyle S."/>
        </authorList>
    </citation>
    <scope>NUCLEOTIDE SEQUENCE [LARGE SCALE GENOMIC DNA]</scope>
    <source>
        <strain evidence="9 10">NCTC13940</strain>
    </source>
</reference>
<keyword evidence="6 7" id="KW-0472">Membrane</keyword>
<evidence type="ECO:0000313" key="10">
    <source>
        <dbReference type="Proteomes" id="UP000250257"/>
    </source>
</evidence>
<comment type="similarity">
    <text evidence="2">Belongs to the resistance-nodulation-cell division (RND) (TC 2.A.6) family. MmpL subfamily.</text>
</comment>